<sequence length="40" mass="4325">MHPPCAMFGTYASSKMAVHAMTLAYAFAIDSTGIKGQRYV</sequence>
<organism evidence="1 2">
    <name type="scientific">Camelliibacillus cellulosilyticus</name>
    <dbReference type="NCBI Taxonomy" id="2174486"/>
    <lineage>
        <taxon>Bacteria</taxon>
        <taxon>Bacillati</taxon>
        <taxon>Bacillota</taxon>
        <taxon>Bacilli</taxon>
        <taxon>Bacillales</taxon>
        <taxon>Sporolactobacillaceae</taxon>
        <taxon>Camelliibacillus</taxon>
    </lineage>
</organism>
<evidence type="ECO:0000313" key="2">
    <source>
        <dbReference type="Proteomes" id="UP001596022"/>
    </source>
</evidence>
<accession>A0ABV9GQ60</accession>
<proteinExistence type="predicted"/>
<comment type="caution">
    <text evidence="1">The sequence shown here is derived from an EMBL/GenBank/DDBJ whole genome shotgun (WGS) entry which is preliminary data.</text>
</comment>
<name>A0ABV9GQ60_9BACL</name>
<dbReference type="EMBL" id="JBHSFW010000021">
    <property type="protein sequence ID" value="MFC4620408.1"/>
    <property type="molecule type" value="Genomic_DNA"/>
</dbReference>
<protein>
    <submittedName>
        <fullName evidence="1">Uncharacterized protein</fullName>
    </submittedName>
</protein>
<reference evidence="2" key="1">
    <citation type="journal article" date="2019" name="Int. J. Syst. Evol. Microbiol.">
        <title>The Global Catalogue of Microorganisms (GCM) 10K type strain sequencing project: providing services to taxonomists for standard genome sequencing and annotation.</title>
        <authorList>
            <consortium name="The Broad Institute Genomics Platform"/>
            <consortium name="The Broad Institute Genome Sequencing Center for Infectious Disease"/>
            <person name="Wu L."/>
            <person name="Ma J."/>
        </authorList>
    </citation>
    <scope>NUCLEOTIDE SEQUENCE [LARGE SCALE GENOMIC DNA]</scope>
    <source>
        <strain evidence="2">CGMCC 1.16306</strain>
    </source>
</reference>
<gene>
    <name evidence="1" type="ORF">ACFO4N_17040</name>
</gene>
<evidence type="ECO:0000313" key="1">
    <source>
        <dbReference type="EMBL" id="MFC4620408.1"/>
    </source>
</evidence>
<keyword evidence="2" id="KW-1185">Reference proteome</keyword>
<dbReference type="Proteomes" id="UP001596022">
    <property type="component" value="Unassembled WGS sequence"/>
</dbReference>